<comment type="caution">
    <text evidence="1">The sequence shown here is derived from an EMBL/GenBank/DDBJ whole genome shotgun (WGS) entry which is preliminary data.</text>
</comment>
<organism evidence="1 2">
    <name type="scientific">Monascus purpureus</name>
    <name type="common">Red mold</name>
    <name type="synonym">Monascus anka</name>
    <dbReference type="NCBI Taxonomy" id="5098"/>
    <lineage>
        <taxon>Eukaryota</taxon>
        <taxon>Fungi</taxon>
        <taxon>Dikarya</taxon>
        <taxon>Ascomycota</taxon>
        <taxon>Pezizomycotina</taxon>
        <taxon>Eurotiomycetes</taxon>
        <taxon>Eurotiomycetidae</taxon>
        <taxon>Eurotiales</taxon>
        <taxon>Aspergillaceae</taxon>
        <taxon>Monascus</taxon>
    </lineage>
</organism>
<name>A0A507QKF3_MONPU</name>
<reference evidence="1 2" key="1">
    <citation type="submission" date="2019-06" db="EMBL/GenBank/DDBJ databases">
        <title>Wine fermentation using esterase from Monascus purpureus.</title>
        <authorList>
            <person name="Geng C."/>
            <person name="Zhang Y."/>
        </authorList>
    </citation>
    <scope>NUCLEOTIDE SEQUENCE [LARGE SCALE GENOMIC DNA]</scope>
    <source>
        <strain evidence="1">HQ1</strain>
    </source>
</reference>
<dbReference type="Proteomes" id="UP000319663">
    <property type="component" value="Unassembled WGS sequence"/>
</dbReference>
<evidence type="ECO:0000313" key="2">
    <source>
        <dbReference type="Proteomes" id="UP000319663"/>
    </source>
</evidence>
<dbReference type="EMBL" id="VIFY01000453">
    <property type="protein sequence ID" value="TQB67427.1"/>
    <property type="molecule type" value="Genomic_DNA"/>
</dbReference>
<accession>A0A507QKF3</accession>
<proteinExistence type="predicted"/>
<protein>
    <submittedName>
        <fullName evidence="1">Uncharacterized protein</fullName>
    </submittedName>
</protein>
<sequence length="70" mass="7899">MRWVSANGVNFLGQLYAIPMLQNDLNGLEFVGQMNALLSVELERELLGPLFGHHNNLKFMISMRGHMGKV</sequence>
<feature type="non-terminal residue" evidence="1">
    <location>
        <position position="70"/>
    </location>
</feature>
<evidence type="ECO:0000313" key="1">
    <source>
        <dbReference type="EMBL" id="TQB67427.1"/>
    </source>
</evidence>
<keyword evidence="2" id="KW-1185">Reference proteome</keyword>
<dbReference type="AlphaFoldDB" id="A0A507QKF3"/>
<gene>
    <name evidence="1" type="ORF">MPDQ_005913</name>
</gene>